<reference evidence="1 2" key="1">
    <citation type="submission" date="2023-05" db="EMBL/GenBank/DDBJ databases">
        <title>Pseudoalteromonas ardens sp. nov., Pseudoalteromonas obscura sp. nov., and Pseudoalteromonas umbrosa sp. nov., isolated from the coral Montipora capitata.</title>
        <authorList>
            <person name="Thomas E.M."/>
            <person name="Smith E.M."/>
            <person name="Papke E."/>
            <person name="Shlafstein M.D."/>
            <person name="Oline D.K."/>
            <person name="Videau P."/>
            <person name="Saw J.H."/>
            <person name="Strangman W.K."/>
            <person name="Ushijima B."/>
        </authorList>
    </citation>
    <scope>NUCLEOTIDE SEQUENCE [LARGE SCALE GENOMIC DNA]</scope>
    <source>
        <strain evidence="1 2">P94</strain>
    </source>
</reference>
<dbReference type="EMBL" id="JASJUT010000020">
    <property type="protein sequence ID" value="MDK2598623.1"/>
    <property type="molecule type" value="Genomic_DNA"/>
</dbReference>
<dbReference type="Proteomes" id="UP001231915">
    <property type="component" value="Unassembled WGS sequence"/>
</dbReference>
<dbReference type="RefSeq" id="WP_284138880.1">
    <property type="nucleotide sequence ID" value="NZ_JASJUT010000020.1"/>
</dbReference>
<comment type="caution">
    <text evidence="1">The sequence shown here is derived from an EMBL/GenBank/DDBJ whole genome shotgun (WGS) entry which is preliminary data.</text>
</comment>
<accession>A0ABT7EUE2</accession>
<sequence>MSKVSTILLHKVNIVQKGNDNERSEYISFAQGEVSRFNRS</sequence>
<proteinExistence type="predicted"/>
<evidence type="ECO:0000313" key="2">
    <source>
        <dbReference type="Proteomes" id="UP001231915"/>
    </source>
</evidence>
<evidence type="ECO:0000313" key="1">
    <source>
        <dbReference type="EMBL" id="MDK2598623.1"/>
    </source>
</evidence>
<name>A0ABT7EUE2_9GAMM</name>
<organism evidence="1 2">
    <name type="scientific">Pseudoalteromonas obscura</name>
    <dbReference type="NCBI Taxonomy" id="3048491"/>
    <lineage>
        <taxon>Bacteria</taxon>
        <taxon>Pseudomonadati</taxon>
        <taxon>Pseudomonadota</taxon>
        <taxon>Gammaproteobacteria</taxon>
        <taxon>Alteromonadales</taxon>
        <taxon>Pseudoalteromonadaceae</taxon>
        <taxon>Pseudoalteromonas</taxon>
    </lineage>
</organism>
<gene>
    <name evidence="1" type="ORF">QNM18_26565</name>
</gene>
<protein>
    <submittedName>
        <fullName evidence="1">Uncharacterized protein</fullName>
    </submittedName>
</protein>
<keyword evidence="2" id="KW-1185">Reference proteome</keyword>